<dbReference type="RefSeq" id="WP_088841502.1">
    <property type="nucleotide sequence ID" value="NZ_FYEW01000001.1"/>
</dbReference>
<proteinExistence type="predicted"/>
<accession>A0A212T1U2</accession>
<name>A0A212T1U2_9BACT</name>
<dbReference type="OrthoDB" id="881903at2"/>
<dbReference type="EMBL" id="FYEW01000001">
    <property type="protein sequence ID" value="SNC59826.1"/>
    <property type="molecule type" value="Genomic_DNA"/>
</dbReference>
<organism evidence="1 2">
    <name type="scientific">Hymenobacter gelipurpurascens</name>
    <dbReference type="NCBI Taxonomy" id="89968"/>
    <lineage>
        <taxon>Bacteria</taxon>
        <taxon>Pseudomonadati</taxon>
        <taxon>Bacteroidota</taxon>
        <taxon>Cytophagia</taxon>
        <taxon>Cytophagales</taxon>
        <taxon>Hymenobacteraceae</taxon>
        <taxon>Hymenobacter</taxon>
    </lineage>
</organism>
<sequence length="121" mass="13870">MSEPLFDINLQQFPDEYLTGEWCVADRILNRTDPTTSLAQATFFRLQPGSMQIETPSLQDHGNWSVERDALLNRPYLELQLAAEKTRALVTRLRRSVDGQHSQLNLYFQSGMELQLAQPSC</sequence>
<gene>
    <name evidence="1" type="ORF">SAMN06265337_0134</name>
</gene>
<dbReference type="AlphaFoldDB" id="A0A212T1U2"/>
<dbReference type="Proteomes" id="UP000198131">
    <property type="component" value="Unassembled WGS sequence"/>
</dbReference>
<keyword evidence="2" id="KW-1185">Reference proteome</keyword>
<evidence type="ECO:0000313" key="2">
    <source>
        <dbReference type="Proteomes" id="UP000198131"/>
    </source>
</evidence>
<evidence type="ECO:0008006" key="3">
    <source>
        <dbReference type="Google" id="ProtNLM"/>
    </source>
</evidence>
<reference evidence="2" key="1">
    <citation type="submission" date="2017-06" db="EMBL/GenBank/DDBJ databases">
        <authorList>
            <person name="Varghese N."/>
            <person name="Submissions S."/>
        </authorList>
    </citation>
    <scope>NUCLEOTIDE SEQUENCE [LARGE SCALE GENOMIC DNA]</scope>
    <source>
        <strain evidence="2">DSM 11116</strain>
    </source>
</reference>
<protein>
    <recommendedName>
        <fullName evidence="3">Lipocalin-like domain-containing protein</fullName>
    </recommendedName>
</protein>
<evidence type="ECO:0000313" key="1">
    <source>
        <dbReference type="EMBL" id="SNC59826.1"/>
    </source>
</evidence>